<dbReference type="InterPro" id="IPR000952">
    <property type="entry name" value="AB_hydrolase_4_CS"/>
</dbReference>
<dbReference type="EMBL" id="CP064812">
    <property type="protein sequence ID" value="QPG74450.1"/>
    <property type="molecule type" value="Genomic_DNA"/>
</dbReference>
<dbReference type="Gene3D" id="3.40.50.1820">
    <property type="entry name" value="alpha/beta hydrolase"/>
    <property type="match status" value="1"/>
</dbReference>
<keyword evidence="2" id="KW-0472">Membrane</keyword>
<dbReference type="GeneID" id="62195181"/>
<evidence type="ECO:0000313" key="4">
    <source>
        <dbReference type="EMBL" id="QPG74450.1"/>
    </source>
</evidence>
<dbReference type="InterPro" id="IPR029058">
    <property type="entry name" value="AB_hydrolase_fold"/>
</dbReference>
<comment type="similarity">
    <text evidence="1">Belongs to the AB hydrolase superfamily. AB hydrolase 4 family.</text>
</comment>
<dbReference type="KEGG" id="bnn:FOA43_001780"/>
<feature type="transmembrane region" description="Helical" evidence="2">
    <location>
        <begin position="41"/>
        <end position="62"/>
    </location>
</feature>
<keyword evidence="2" id="KW-1133">Transmembrane helix</keyword>
<feature type="domain" description="AB hydrolase-1" evidence="3">
    <location>
        <begin position="196"/>
        <end position="303"/>
    </location>
</feature>
<dbReference type="PANTHER" id="PTHR10794:SF63">
    <property type="entry name" value="ALPHA_BETA HYDROLASE 1, ISOFORM A"/>
    <property type="match status" value="1"/>
</dbReference>
<organism evidence="4 5">
    <name type="scientific">Eeniella nana</name>
    <name type="common">Yeast</name>
    <name type="synonym">Brettanomyces nanus</name>
    <dbReference type="NCBI Taxonomy" id="13502"/>
    <lineage>
        <taxon>Eukaryota</taxon>
        <taxon>Fungi</taxon>
        <taxon>Dikarya</taxon>
        <taxon>Ascomycota</taxon>
        <taxon>Saccharomycotina</taxon>
        <taxon>Pichiomycetes</taxon>
        <taxon>Pichiales</taxon>
        <taxon>Pichiaceae</taxon>
        <taxon>Brettanomyces</taxon>
    </lineage>
</organism>
<evidence type="ECO:0000256" key="1">
    <source>
        <dbReference type="ARBA" id="ARBA00010884"/>
    </source>
</evidence>
<sequence length="499" mass="56411">MCDASDSDVFKLARSVSITLQGYHERVEGILRDIPPSYYPLVYGMILCVMAVVASHVSFINVTKAYPARNPILFCKSKNSDKSFTLMQLINAKVPALRDHAVTLFNPLLFSGNLQTMFAGIRKFRFIDRLYFGRQMLHMADGGSASLDKVITEDRFKSVKVDDCDVPPNQKKYVNSTTRYLTKREIVEQHSDDNKPMILALHGLSGSSAEAYCRCLFSRLYHIESFECFVLNSRGCGNTELTSPSLFCALWTEDIHTAVRFLKKNYPNRPLFAVGFSLGSVILTNYLAQEGIQSQIDFAVTLACIWDLRASSYALENGIVSGNLYSPVMTLPLLGLLSKHKKELMKNKTFAKNYTSKTSSHVHSLCQFDDYFTSQLFGFSCADEYYLYASPIMRMNNIRTPLLNINSEDDPIAGSLKVGAIPLKRAENNPYITIITTNLGGHLGWFKWNNDRWYADPVSSLMGHLYRSHFTESQPYVQVDQCKLSRTPLENDRLPVCHI</sequence>
<dbReference type="PANTHER" id="PTHR10794">
    <property type="entry name" value="ABHYDROLASE DOMAIN-CONTAINING PROTEIN"/>
    <property type="match status" value="1"/>
</dbReference>
<name>A0A875RP22_EENNA</name>
<accession>A0A875RP22</accession>
<evidence type="ECO:0000259" key="3">
    <source>
        <dbReference type="Pfam" id="PF00561"/>
    </source>
</evidence>
<dbReference type="OrthoDB" id="5954035at2759"/>
<dbReference type="RefSeq" id="XP_038778015.1">
    <property type="nucleotide sequence ID" value="XM_038922087.1"/>
</dbReference>
<dbReference type="SUPFAM" id="SSF53474">
    <property type="entry name" value="alpha/beta-Hydrolases"/>
    <property type="match status" value="1"/>
</dbReference>
<reference evidence="4" key="1">
    <citation type="submission" date="2020-10" db="EMBL/GenBank/DDBJ databases">
        <authorList>
            <person name="Roach M.J.R."/>
        </authorList>
    </citation>
    <scope>NUCLEOTIDE SEQUENCE</scope>
    <source>
        <strain evidence="4">CBS 1945</strain>
    </source>
</reference>
<evidence type="ECO:0000313" key="5">
    <source>
        <dbReference type="Proteomes" id="UP000662931"/>
    </source>
</evidence>
<keyword evidence="5" id="KW-1185">Reference proteome</keyword>
<dbReference type="GO" id="GO:0008126">
    <property type="term" value="F:acetylesterase activity"/>
    <property type="evidence" value="ECO:0007669"/>
    <property type="project" value="TreeGrafter"/>
</dbReference>
<keyword evidence="2" id="KW-0812">Transmembrane</keyword>
<dbReference type="InterPro" id="IPR000073">
    <property type="entry name" value="AB_hydrolase_1"/>
</dbReference>
<dbReference type="GO" id="GO:0051792">
    <property type="term" value="P:medium-chain fatty acid biosynthetic process"/>
    <property type="evidence" value="ECO:0007669"/>
    <property type="project" value="TreeGrafter"/>
</dbReference>
<proteinExistence type="inferred from homology"/>
<gene>
    <name evidence="4" type="ORF">FOA43_001780</name>
</gene>
<dbReference type="GO" id="GO:0047372">
    <property type="term" value="F:monoacylglycerol lipase activity"/>
    <property type="evidence" value="ECO:0007669"/>
    <property type="project" value="TreeGrafter"/>
</dbReference>
<dbReference type="Pfam" id="PF00561">
    <property type="entry name" value="Abhydrolase_1"/>
    <property type="match status" value="1"/>
</dbReference>
<dbReference type="PROSITE" id="PS01133">
    <property type="entry name" value="UPF0017"/>
    <property type="match status" value="1"/>
</dbReference>
<evidence type="ECO:0000256" key="2">
    <source>
        <dbReference type="SAM" id="Phobius"/>
    </source>
</evidence>
<dbReference type="AlphaFoldDB" id="A0A875RP22"/>
<dbReference type="InterPro" id="IPR050960">
    <property type="entry name" value="AB_hydrolase_4_sf"/>
</dbReference>
<dbReference type="Proteomes" id="UP000662931">
    <property type="component" value="Chromosome 1"/>
</dbReference>
<dbReference type="GO" id="GO:0051793">
    <property type="term" value="P:medium-chain fatty acid catabolic process"/>
    <property type="evidence" value="ECO:0007669"/>
    <property type="project" value="TreeGrafter"/>
</dbReference>
<protein>
    <recommendedName>
        <fullName evidence="3">AB hydrolase-1 domain-containing protein</fullName>
    </recommendedName>
</protein>